<dbReference type="WBParaSite" id="Pan_g21477.t1">
    <property type="protein sequence ID" value="Pan_g21477.t1"/>
    <property type="gene ID" value="Pan_g21477"/>
</dbReference>
<dbReference type="SMART" id="SM00254">
    <property type="entry name" value="ShKT"/>
    <property type="match status" value="2"/>
</dbReference>
<dbReference type="PANTHER" id="PTHR21724">
    <property type="entry name" value="SHKT DOMAIN-CONTAINING PROTEIN"/>
    <property type="match status" value="1"/>
</dbReference>
<feature type="domain" description="ShKT" evidence="3">
    <location>
        <begin position="58"/>
        <end position="95"/>
    </location>
</feature>
<reference evidence="5" key="2">
    <citation type="submission" date="2020-10" db="UniProtKB">
        <authorList>
            <consortium name="WormBaseParasite"/>
        </authorList>
    </citation>
    <scope>IDENTIFICATION</scope>
</reference>
<proteinExistence type="predicted"/>
<evidence type="ECO:0000256" key="1">
    <source>
        <dbReference type="PROSITE-ProRule" id="PRU01005"/>
    </source>
</evidence>
<evidence type="ECO:0000256" key="2">
    <source>
        <dbReference type="SAM" id="SignalP"/>
    </source>
</evidence>
<accession>A0A7E4VK48</accession>
<feature type="signal peptide" evidence="2">
    <location>
        <begin position="1"/>
        <end position="18"/>
    </location>
</feature>
<name>A0A7E4VK48_PANRE</name>
<keyword evidence="2" id="KW-0732">Signal</keyword>
<evidence type="ECO:0000259" key="3">
    <source>
        <dbReference type="PROSITE" id="PS51670"/>
    </source>
</evidence>
<dbReference type="PANTHER" id="PTHR21724:SF109">
    <property type="entry name" value="SHKT DOMAIN-CONTAINING PROTEIN"/>
    <property type="match status" value="1"/>
</dbReference>
<dbReference type="AlphaFoldDB" id="A0A7E4VK48"/>
<organism evidence="4 5">
    <name type="scientific">Panagrellus redivivus</name>
    <name type="common">Microworm</name>
    <dbReference type="NCBI Taxonomy" id="6233"/>
    <lineage>
        <taxon>Eukaryota</taxon>
        <taxon>Metazoa</taxon>
        <taxon>Ecdysozoa</taxon>
        <taxon>Nematoda</taxon>
        <taxon>Chromadorea</taxon>
        <taxon>Rhabditida</taxon>
        <taxon>Tylenchina</taxon>
        <taxon>Panagrolaimomorpha</taxon>
        <taxon>Panagrolaimoidea</taxon>
        <taxon>Panagrolaimidae</taxon>
        <taxon>Panagrellus</taxon>
    </lineage>
</organism>
<reference evidence="4" key="1">
    <citation type="journal article" date="2013" name="Genetics">
        <title>The draft genome and transcriptome of Panagrellus redivivus are shaped by the harsh demands of a free-living lifestyle.</title>
        <authorList>
            <person name="Srinivasan J."/>
            <person name="Dillman A.R."/>
            <person name="Macchietto M.G."/>
            <person name="Heikkinen L."/>
            <person name="Lakso M."/>
            <person name="Fracchia K.M."/>
            <person name="Antoshechkin I."/>
            <person name="Mortazavi A."/>
            <person name="Wong G."/>
            <person name="Sternberg P.W."/>
        </authorList>
    </citation>
    <scope>NUCLEOTIDE SEQUENCE [LARGE SCALE GENOMIC DNA]</scope>
    <source>
        <strain evidence="4">MT8872</strain>
    </source>
</reference>
<dbReference type="Gene3D" id="1.10.10.1940">
    <property type="match status" value="1"/>
</dbReference>
<comment type="caution">
    <text evidence="1">Lacks conserved residue(s) required for the propagation of feature annotation.</text>
</comment>
<evidence type="ECO:0000313" key="4">
    <source>
        <dbReference type="Proteomes" id="UP000492821"/>
    </source>
</evidence>
<keyword evidence="4" id="KW-1185">Reference proteome</keyword>
<dbReference type="PROSITE" id="PS51670">
    <property type="entry name" value="SHKT"/>
    <property type="match status" value="1"/>
</dbReference>
<dbReference type="InterPro" id="IPR003582">
    <property type="entry name" value="ShKT_dom"/>
</dbReference>
<feature type="chain" id="PRO_5029015224" evidence="2">
    <location>
        <begin position="19"/>
        <end position="97"/>
    </location>
</feature>
<sequence>MRILILLIPLVTANLMHAESKSATSCRDRSWNCSRLKDLCESQPLIARSCPQTCLKCCMDSSPFCQKWKHNGFCRNNFYVTIKMRRMCKFSCGMCTH</sequence>
<dbReference type="Pfam" id="PF01549">
    <property type="entry name" value="ShK"/>
    <property type="match status" value="2"/>
</dbReference>
<evidence type="ECO:0000313" key="5">
    <source>
        <dbReference type="WBParaSite" id="Pan_g21477.t1"/>
    </source>
</evidence>
<dbReference type="Proteomes" id="UP000492821">
    <property type="component" value="Unassembled WGS sequence"/>
</dbReference>
<protein>
    <submittedName>
        <fullName evidence="5">ShKT domain-containing protein</fullName>
    </submittedName>
</protein>